<keyword evidence="1" id="KW-1133">Transmembrane helix</keyword>
<sequence>MQLVMVNFLIMFDVVFVFFLFLIAVTCFMNYMPGRRRQEVIEEEVENDVIPPPPLFAGDEVNEEYSSRDTYVVIPPPMGNIISKDGCPIHVV</sequence>
<evidence type="ECO:0000313" key="2">
    <source>
        <dbReference type="EMBL" id="CAG9578956.1"/>
    </source>
</evidence>
<comment type="caution">
    <text evidence="2">The sequence shown here is derived from an EMBL/GenBank/DDBJ whole genome shotgun (WGS) entry which is preliminary data.</text>
</comment>
<organism evidence="2 3">
    <name type="scientific">Danaus chrysippus</name>
    <name type="common">African queen</name>
    <dbReference type="NCBI Taxonomy" id="151541"/>
    <lineage>
        <taxon>Eukaryota</taxon>
        <taxon>Metazoa</taxon>
        <taxon>Ecdysozoa</taxon>
        <taxon>Arthropoda</taxon>
        <taxon>Hexapoda</taxon>
        <taxon>Insecta</taxon>
        <taxon>Pterygota</taxon>
        <taxon>Neoptera</taxon>
        <taxon>Endopterygota</taxon>
        <taxon>Lepidoptera</taxon>
        <taxon>Glossata</taxon>
        <taxon>Ditrysia</taxon>
        <taxon>Papilionoidea</taxon>
        <taxon>Nymphalidae</taxon>
        <taxon>Danainae</taxon>
        <taxon>Danaini</taxon>
        <taxon>Danaina</taxon>
        <taxon>Danaus</taxon>
        <taxon>Anosia</taxon>
    </lineage>
</organism>
<dbReference type="OrthoDB" id="7432684at2759"/>
<gene>
    <name evidence="2" type="ORF">DCHRY22_LOCUS12967</name>
</gene>
<keyword evidence="1" id="KW-0812">Transmembrane</keyword>
<keyword evidence="1" id="KW-0472">Membrane</keyword>
<dbReference type="AlphaFoldDB" id="A0A8J2RE81"/>
<dbReference type="Proteomes" id="UP000789524">
    <property type="component" value="Unassembled WGS sequence"/>
</dbReference>
<keyword evidence="3" id="KW-1185">Reference proteome</keyword>
<feature type="transmembrane region" description="Helical" evidence="1">
    <location>
        <begin position="6"/>
        <end position="28"/>
    </location>
</feature>
<protein>
    <submittedName>
        <fullName evidence="2">(African queen) hypothetical protein</fullName>
    </submittedName>
</protein>
<accession>A0A8J2RE81</accession>
<dbReference type="EMBL" id="CAKASE010000078">
    <property type="protein sequence ID" value="CAG9578956.1"/>
    <property type="molecule type" value="Genomic_DNA"/>
</dbReference>
<evidence type="ECO:0000313" key="3">
    <source>
        <dbReference type="Proteomes" id="UP000789524"/>
    </source>
</evidence>
<name>A0A8J2RE81_9NEOP</name>
<reference evidence="2" key="1">
    <citation type="submission" date="2021-09" db="EMBL/GenBank/DDBJ databases">
        <authorList>
            <person name="Martin H S."/>
        </authorList>
    </citation>
    <scope>NUCLEOTIDE SEQUENCE</scope>
</reference>
<evidence type="ECO:0000256" key="1">
    <source>
        <dbReference type="SAM" id="Phobius"/>
    </source>
</evidence>
<proteinExistence type="predicted"/>